<gene>
    <name evidence="1" type="ORF">FA95DRAFT_1566564</name>
</gene>
<accession>A0ACB8R837</accession>
<evidence type="ECO:0000313" key="2">
    <source>
        <dbReference type="Proteomes" id="UP000814033"/>
    </source>
</evidence>
<reference evidence="1" key="1">
    <citation type="submission" date="2021-02" db="EMBL/GenBank/DDBJ databases">
        <authorList>
            <consortium name="DOE Joint Genome Institute"/>
            <person name="Ahrendt S."/>
            <person name="Looney B.P."/>
            <person name="Miyauchi S."/>
            <person name="Morin E."/>
            <person name="Drula E."/>
            <person name="Courty P.E."/>
            <person name="Chicoki N."/>
            <person name="Fauchery L."/>
            <person name="Kohler A."/>
            <person name="Kuo A."/>
            <person name="Labutti K."/>
            <person name="Pangilinan J."/>
            <person name="Lipzen A."/>
            <person name="Riley R."/>
            <person name="Andreopoulos W."/>
            <person name="He G."/>
            <person name="Johnson J."/>
            <person name="Barry K.W."/>
            <person name="Grigoriev I.V."/>
            <person name="Nagy L."/>
            <person name="Hibbett D."/>
            <person name="Henrissat B."/>
            <person name="Matheny P.B."/>
            <person name="Labbe J."/>
            <person name="Martin F."/>
        </authorList>
    </citation>
    <scope>NUCLEOTIDE SEQUENCE</scope>
    <source>
        <strain evidence="1">FP105234-sp</strain>
    </source>
</reference>
<dbReference type="EMBL" id="MU276214">
    <property type="protein sequence ID" value="KAI0040244.1"/>
    <property type="molecule type" value="Genomic_DNA"/>
</dbReference>
<name>A0ACB8R837_9AGAM</name>
<reference evidence="1" key="2">
    <citation type="journal article" date="2022" name="New Phytol.">
        <title>Evolutionary transition to the ectomycorrhizal habit in the genomes of a hyperdiverse lineage of mushroom-forming fungi.</title>
        <authorList>
            <person name="Looney B."/>
            <person name="Miyauchi S."/>
            <person name="Morin E."/>
            <person name="Drula E."/>
            <person name="Courty P.E."/>
            <person name="Kohler A."/>
            <person name="Kuo A."/>
            <person name="LaButti K."/>
            <person name="Pangilinan J."/>
            <person name="Lipzen A."/>
            <person name="Riley R."/>
            <person name="Andreopoulos W."/>
            <person name="He G."/>
            <person name="Johnson J."/>
            <person name="Nolan M."/>
            <person name="Tritt A."/>
            <person name="Barry K.W."/>
            <person name="Grigoriev I.V."/>
            <person name="Nagy L.G."/>
            <person name="Hibbett D."/>
            <person name="Henrissat B."/>
            <person name="Matheny P.B."/>
            <person name="Labbe J."/>
            <person name="Martin F.M."/>
        </authorList>
    </citation>
    <scope>NUCLEOTIDE SEQUENCE</scope>
    <source>
        <strain evidence="1">FP105234-sp</strain>
    </source>
</reference>
<keyword evidence="2" id="KW-1185">Reference proteome</keyword>
<comment type="caution">
    <text evidence="1">The sequence shown here is derived from an EMBL/GenBank/DDBJ whole genome shotgun (WGS) entry which is preliminary data.</text>
</comment>
<proteinExistence type="predicted"/>
<sequence length="682" mass="75881">MESSLGNGDEAMDVDPPAVPARASVSLSRRSGSELEQRATSLPLQHTAFTVGYVYSSEMMLHSSEEDHPEQPERVERVYHILQENGCLASMKRIPIRPAKRQEVLLVHSLAQWQSVINLRDLTRQDIVNSAAYYDGLSLYVHPSTPRASLLSCGGVIEASLAVARRELKKTFAIVRPPGHHAEPEKSMGFCFFNNVAVAVKIVQQLTPIRKVLILDWDVHHGNGTQRAFNDDPSVLYISLHRYEQGLFYPCGPFGSMESCGEGKGIGFSVNIPWPEPGMRDADYIHAFQQIVMPIATEFAPELVIISAGFDAADGDQLGECHVTPAGYAHMTHMLAGLAGGRVVVALEGGYNLDALSSSALSVGRTLLGEAPPEMSNLVASEIAAETVYLVAKEQSRYWKSINVKACEPRDEIESITFTIPELLKAHRQEYMYREFNMLEVPVMLYPDMEDMFSSQVMCSDDFYGEKPLVIFAHEFGNIRVEIADNINCDLHLEHSYLVDASKQIIQWVKQEGYALLDINVFPKPPRLAPDPTKTSEDYAGELIVYLWDNYVTLSPYPRKVVLVGHGPGVQAINRLLHERMLGVMNRASVIVQVVGFARIPMVPKGDPELTVWYREHSLVIVPTGHSTVRDSKQLKRHGRITPIDEEKPVKLLMRAMPIIKTHVKSMIGGAQNGRTRVPPAN</sequence>
<organism evidence="1 2">
    <name type="scientific">Auriscalpium vulgare</name>
    <dbReference type="NCBI Taxonomy" id="40419"/>
    <lineage>
        <taxon>Eukaryota</taxon>
        <taxon>Fungi</taxon>
        <taxon>Dikarya</taxon>
        <taxon>Basidiomycota</taxon>
        <taxon>Agaricomycotina</taxon>
        <taxon>Agaricomycetes</taxon>
        <taxon>Russulales</taxon>
        <taxon>Auriscalpiaceae</taxon>
        <taxon>Auriscalpium</taxon>
    </lineage>
</organism>
<protein>
    <submittedName>
        <fullName evidence="1">Histone deacetylase complex protein</fullName>
    </submittedName>
</protein>
<evidence type="ECO:0000313" key="1">
    <source>
        <dbReference type="EMBL" id="KAI0040244.1"/>
    </source>
</evidence>
<dbReference type="Proteomes" id="UP000814033">
    <property type="component" value="Unassembled WGS sequence"/>
</dbReference>